<keyword evidence="2" id="KW-1185">Reference proteome</keyword>
<dbReference type="Proteomes" id="UP001172083">
    <property type="component" value="Unassembled WGS sequence"/>
</dbReference>
<dbReference type="RefSeq" id="WP_346762016.1">
    <property type="nucleotide sequence ID" value="NZ_JAUJEB010000010.1"/>
</dbReference>
<dbReference type="EMBL" id="JAUJEB010000010">
    <property type="protein sequence ID" value="MDN5216678.1"/>
    <property type="molecule type" value="Genomic_DNA"/>
</dbReference>
<evidence type="ECO:0000313" key="1">
    <source>
        <dbReference type="EMBL" id="MDN5216678.1"/>
    </source>
</evidence>
<proteinExistence type="predicted"/>
<gene>
    <name evidence="1" type="ORF">QQ020_31705</name>
</gene>
<sequence>MKETVEKEKLLRFFSGNYTDNDRSYVERVFCDDRRKESLKSFLLWQWNNLEDFASDQHQYLDHVIYKILYPWQ</sequence>
<protein>
    <submittedName>
        <fullName evidence="1">Uncharacterized protein</fullName>
    </submittedName>
</protein>
<evidence type="ECO:0000313" key="2">
    <source>
        <dbReference type="Proteomes" id="UP001172083"/>
    </source>
</evidence>
<reference evidence="1" key="1">
    <citation type="submission" date="2023-06" db="EMBL/GenBank/DDBJ databases">
        <title>Genomic of Agaribacillus aureum.</title>
        <authorList>
            <person name="Wang G."/>
        </authorList>
    </citation>
    <scope>NUCLEOTIDE SEQUENCE</scope>
    <source>
        <strain evidence="1">BMA12</strain>
    </source>
</reference>
<comment type="caution">
    <text evidence="1">The sequence shown here is derived from an EMBL/GenBank/DDBJ whole genome shotgun (WGS) entry which is preliminary data.</text>
</comment>
<organism evidence="1 2">
    <name type="scientific">Agaribacillus aureus</name>
    <dbReference type="NCBI Taxonomy" id="3051825"/>
    <lineage>
        <taxon>Bacteria</taxon>
        <taxon>Pseudomonadati</taxon>
        <taxon>Bacteroidota</taxon>
        <taxon>Cytophagia</taxon>
        <taxon>Cytophagales</taxon>
        <taxon>Splendidivirgaceae</taxon>
        <taxon>Agaribacillus</taxon>
    </lineage>
</organism>
<name>A0ABT8LK59_9BACT</name>
<accession>A0ABT8LK59</accession>